<dbReference type="EMBL" id="BAAFGZ010000029">
    <property type="protein sequence ID" value="GAB0132915.1"/>
    <property type="molecule type" value="Genomic_DNA"/>
</dbReference>
<gene>
    <name evidence="2" type="primary">g1336</name>
    <name evidence="2" type="ORF">EsDP_00001336</name>
</gene>
<feature type="region of interest" description="Disordered" evidence="1">
    <location>
        <begin position="187"/>
        <end position="222"/>
    </location>
</feature>
<proteinExistence type="predicted"/>
<reference evidence="3" key="1">
    <citation type="submission" date="2024-06" db="EMBL/GenBank/DDBJ databases">
        <title>Draft Genome Sequences of Epichloe bromicola Strains Isolated from Elymus ciliaris.</title>
        <authorList>
            <consortium name="Epichloe bromicola genome sequencing consortium"/>
            <person name="Miura A."/>
            <person name="Imano S."/>
            <person name="Ashida A."/>
            <person name="Sato I."/>
            <person name="Chiba S."/>
            <person name="Tanaka A."/>
            <person name="Camagna M."/>
            <person name="Takemoto D."/>
        </authorList>
    </citation>
    <scope>NUCLEOTIDE SEQUENCE [LARGE SCALE GENOMIC DNA]</scope>
    <source>
        <strain evidence="3">DP</strain>
    </source>
</reference>
<feature type="compositionally biased region" description="Basic and acidic residues" evidence="1">
    <location>
        <begin position="52"/>
        <end position="61"/>
    </location>
</feature>
<name>A0ABQ0CHJ2_9HYPO</name>
<feature type="compositionally biased region" description="Polar residues" evidence="1">
    <location>
        <begin position="1"/>
        <end position="12"/>
    </location>
</feature>
<comment type="caution">
    <text evidence="2">The sequence shown here is derived from an EMBL/GenBank/DDBJ whole genome shotgun (WGS) entry which is preliminary data.</text>
</comment>
<evidence type="ECO:0000313" key="3">
    <source>
        <dbReference type="Proteomes" id="UP001562357"/>
    </source>
</evidence>
<protein>
    <submittedName>
        <fullName evidence="2">Uncharacterized protein</fullName>
    </submittedName>
</protein>
<evidence type="ECO:0000256" key="1">
    <source>
        <dbReference type="SAM" id="MobiDB-lite"/>
    </source>
</evidence>
<organism evidence="2 3">
    <name type="scientific">Epichloe bromicola</name>
    <dbReference type="NCBI Taxonomy" id="79588"/>
    <lineage>
        <taxon>Eukaryota</taxon>
        <taxon>Fungi</taxon>
        <taxon>Dikarya</taxon>
        <taxon>Ascomycota</taxon>
        <taxon>Pezizomycotina</taxon>
        <taxon>Sordariomycetes</taxon>
        <taxon>Hypocreomycetidae</taxon>
        <taxon>Hypocreales</taxon>
        <taxon>Clavicipitaceae</taxon>
        <taxon>Epichloe</taxon>
    </lineage>
</organism>
<accession>A0ABQ0CHJ2</accession>
<sequence length="391" mass="41296">MARDNSQGTQPAGGNRGRAGHEGFAGPGRGNPQQRWHGVGVRRRRPRNNNEAQRDRGHEQRLINQGILPEVEQIAFSATTNQSGQVTSAIAVNTSRNGGRQVNVQARVDNVATGSRAVITNSGSALGTVADTVMAETGAPSVFAAVRPMNVAVFREQAIQSTTTTHRMFLGDSRIMVPAVSRRALPAPASVAPAEGSIRRHRDRRARRNRRDTQGPLNPEAASLVPATGSVAETGAPSVFASVMPMNVAVFREQAIQSTTSMQRMLLGDGRLLASLASRPARPASAADILRRRRDRRALQNRRDTQRPLNPEAASFVPATGSAAVAAVDNGPAPSANTDAAMADAYAPPPLTGSATQCIPGLQVQDDMMVDAPPAAPPAAEIDIDVDYVGE</sequence>
<evidence type="ECO:0000313" key="2">
    <source>
        <dbReference type="EMBL" id="GAB0132915.1"/>
    </source>
</evidence>
<feature type="compositionally biased region" description="Basic residues" evidence="1">
    <location>
        <begin position="199"/>
        <end position="210"/>
    </location>
</feature>
<feature type="region of interest" description="Disordered" evidence="1">
    <location>
        <begin position="1"/>
        <end position="64"/>
    </location>
</feature>
<dbReference type="Proteomes" id="UP001562357">
    <property type="component" value="Unassembled WGS sequence"/>
</dbReference>
<keyword evidence="3" id="KW-1185">Reference proteome</keyword>